<comment type="caution">
    <text evidence="7">The sequence shown here is derived from an EMBL/GenBank/DDBJ whole genome shotgun (WGS) entry which is preliminary data.</text>
</comment>
<dbReference type="EMBL" id="MRCE01000003">
    <property type="protein sequence ID" value="OKH40101.1"/>
    <property type="molecule type" value="Genomic_DNA"/>
</dbReference>
<dbReference type="PANTHER" id="PTHR12608">
    <property type="entry name" value="TRANSMEMBRANE PROTEIN HTP-1 RELATED"/>
    <property type="match status" value="1"/>
</dbReference>
<feature type="transmembrane region" description="Helical" evidence="6">
    <location>
        <begin position="121"/>
        <end position="139"/>
    </location>
</feature>
<proteinExistence type="inferred from homology"/>
<evidence type="ECO:0000313" key="8">
    <source>
        <dbReference type="Proteomes" id="UP000185860"/>
    </source>
</evidence>
<feature type="transmembrane region" description="Helical" evidence="6">
    <location>
        <begin position="88"/>
        <end position="109"/>
    </location>
</feature>
<gene>
    <name evidence="7" type="ORF">NIES2119_04030</name>
</gene>
<dbReference type="OrthoDB" id="9801356at2"/>
<comment type="subcellular location">
    <subcellularLocation>
        <location evidence="1 6">Membrane</location>
        <topology evidence="1 6">Multi-pass membrane protein</topology>
    </subcellularLocation>
</comment>
<dbReference type="Proteomes" id="UP000185860">
    <property type="component" value="Unassembled WGS sequence"/>
</dbReference>
<comment type="caution">
    <text evidence="6">Lacks conserved residue(s) required for the propagation of feature annotation.</text>
</comment>
<keyword evidence="3 6" id="KW-0812">Transmembrane</keyword>
<evidence type="ECO:0000256" key="4">
    <source>
        <dbReference type="ARBA" id="ARBA00022989"/>
    </source>
</evidence>
<organism evidence="7 8">
    <name type="scientific">[Phormidium ambiguum] IAM M-71</name>
    <dbReference type="NCBI Taxonomy" id="454136"/>
    <lineage>
        <taxon>Bacteria</taxon>
        <taxon>Bacillati</taxon>
        <taxon>Cyanobacteriota</taxon>
        <taxon>Cyanophyceae</taxon>
        <taxon>Oscillatoriophycideae</taxon>
        <taxon>Aerosakkonematales</taxon>
        <taxon>Aerosakkonemataceae</taxon>
        <taxon>Floridanema</taxon>
    </lineage>
</organism>
<accession>A0A1U7IRM7</accession>
<dbReference type="AlphaFoldDB" id="A0A1U7IRM7"/>
<evidence type="ECO:0000256" key="3">
    <source>
        <dbReference type="ARBA" id="ARBA00022692"/>
    </source>
</evidence>
<comment type="similarity">
    <text evidence="2 6">Belongs to the GDT1 family.</text>
</comment>
<sequence length="144" mass="15294">MKLSSAPPTLSAPESRNLTKDAQLTVIESTRETTDSVKLGNPTQESSKKLSTGALAVFGSSFVTIFLSEMGDKTQVATLLMSAESHSPWLVFAGASSALIATSLLGVLLGRWLATKVSPQILNKAAGISMLVITMQLVWEIFHS</sequence>
<dbReference type="GO" id="GO:0016020">
    <property type="term" value="C:membrane"/>
    <property type="evidence" value="ECO:0007669"/>
    <property type="project" value="UniProtKB-SubCell"/>
</dbReference>
<reference evidence="7 8" key="1">
    <citation type="submission" date="2016-11" db="EMBL/GenBank/DDBJ databases">
        <title>Draft Genome Sequences of Nine Cyanobacterial Strains from Diverse Habitats.</title>
        <authorList>
            <person name="Zhu T."/>
            <person name="Hou S."/>
            <person name="Lu X."/>
            <person name="Hess W.R."/>
        </authorList>
    </citation>
    <scope>NUCLEOTIDE SEQUENCE [LARGE SCALE GENOMIC DNA]</scope>
    <source>
        <strain evidence="7 8">IAM M-71</strain>
    </source>
</reference>
<name>A0A1U7IRM7_9CYAN</name>
<feature type="transmembrane region" description="Helical" evidence="6">
    <location>
        <begin position="50"/>
        <end position="68"/>
    </location>
</feature>
<keyword evidence="5 6" id="KW-0472">Membrane</keyword>
<evidence type="ECO:0000256" key="1">
    <source>
        <dbReference type="ARBA" id="ARBA00004141"/>
    </source>
</evidence>
<evidence type="ECO:0000256" key="2">
    <source>
        <dbReference type="ARBA" id="ARBA00009190"/>
    </source>
</evidence>
<keyword evidence="4 6" id="KW-1133">Transmembrane helix</keyword>
<protein>
    <recommendedName>
        <fullName evidence="6">GDT1 family protein</fullName>
    </recommendedName>
</protein>
<dbReference type="RefSeq" id="WP_073592164.1">
    <property type="nucleotide sequence ID" value="NZ_MRCE01000003.1"/>
</dbReference>
<dbReference type="PANTHER" id="PTHR12608:SF1">
    <property type="entry name" value="TRANSMEMBRANE PROTEIN 165"/>
    <property type="match status" value="1"/>
</dbReference>
<dbReference type="STRING" id="454136.NIES2119_04030"/>
<evidence type="ECO:0000256" key="5">
    <source>
        <dbReference type="ARBA" id="ARBA00023136"/>
    </source>
</evidence>
<evidence type="ECO:0000313" key="7">
    <source>
        <dbReference type="EMBL" id="OKH40101.1"/>
    </source>
</evidence>
<dbReference type="GO" id="GO:0046873">
    <property type="term" value="F:metal ion transmembrane transporter activity"/>
    <property type="evidence" value="ECO:0007669"/>
    <property type="project" value="InterPro"/>
</dbReference>
<evidence type="ECO:0000256" key="6">
    <source>
        <dbReference type="RuleBase" id="RU365102"/>
    </source>
</evidence>
<dbReference type="InterPro" id="IPR001727">
    <property type="entry name" value="GDT1-like"/>
</dbReference>
<dbReference type="Pfam" id="PF01169">
    <property type="entry name" value="GDT1"/>
    <property type="match status" value="1"/>
</dbReference>